<dbReference type="SUPFAM" id="SSF55874">
    <property type="entry name" value="ATPase domain of HSP90 chaperone/DNA topoisomerase II/histidine kinase"/>
    <property type="match status" value="1"/>
</dbReference>
<evidence type="ECO:0000313" key="10">
    <source>
        <dbReference type="Proteomes" id="UP001519887"/>
    </source>
</evidence>
<dbReference type="EC" id="2.7.13.3" evidence="2"/>
<feature type="non-terminal residue" evidence="9">
    <location>
        <position position="1"/>
    </location>
</feature>
<dbReference type="Proteomes" id="UP001519887">
    <property type="component" value="Unassembled WGS sequence"/>
</dbReference>
<keyword evidence="3" id="KW-0808">Transferase</keyword>
<dbReference type="InterPro" id="IPR036890">
    <property type="entry name" value="HATPase_C_sf"/>
</dbReference>
<dbReference type="PROSITE" id="PS50109">
    <property type="entry name" value="HIS_KIN"/>
    <property type="match status" value="1"/>
</dbReference>
<organism evidence="9 10">
    <name type="scientific">Paenibacillus sepulcri</name>
    <dbReference type="NCBI Taxonomy" id="359917"/>
    <lineage>
        <taxon>Bacteria</taxon>
        <taxon>Bacillati</taxon>
        <taxon>Bacillota</taxon>
        <taxon>Bacilli</taxon>
        <taxon>Bacillales</taxon>
        <taxon>Paenibacillaceae</taxon>
        <taxon>Paenibacillus</taxon>
    </lineage>
</organism>
<keyword evidence="6" id="KW-0067">ATP-binding</keyword>
<dbReference type="InterPro" id="IPR004358">
    <property type="entry name" value="Sig_transdc_His_kin-like_C"/>
</dbReference>
<evidence type="ECO:0000256" key="4">
    <source>
        <dbReference type="ARBA" id="ARBA00022741"/>
    </source>
</evidence>
<protein>
    <recommendedName>
        <fullName evidence="2">histidine kinase</fullName>
        <ecNumber evidence="2">2.7.13.3</ecNumber>
    </recommendedName>
</protein>
<evidence type="ECO:0000256" key="7">
    <source>
        <dbReference type="ARBA" id="ARBA00023012"/>
    </source>
</evidence>
<dbReference type="InterPro" id="IPR010559">
    <property type="entry name" value="Sig_transdc_His_kin_internal"/>
</dbReference>
<dbReference type="InterPro" id="IPR050640">
    <property type="entry name" value="Bact_2-comp_sensor_kinase"/>
</dbReference>
<dbReference type="InterPro" id="IPR003594">
    <property type="entry name" value="HATPase_dom"/>
</dbReference>
<dbReference type="SMART" id="SM00387">
    <property type="entry name" value="HATPase_c"/>
    <property type="match status" value="1"/>
</dbReference>
<comment type="caution">
    <text evidence="9">The sequence shown here is derived from an EMBL/GenBank/DDBJ whole genome shotgun (WGS) entry which is preliminary data.</text>
</comment>
<keyword evidence="4" id="KW-0547">Nucleotide-binding</keyword>
<dbReference type="Gene3D" id="3.30.565.10">
    <property type="entry name" value="Histidine kinase-like ATPase, C-terminal domain"/>
    <property type="match status" value="1"/>
</dbReference>
<evidence type="ECO:0000256" key="5">
    <source>
        <dbReference type="ARBA" id="ARBA00022777"/>
    </source>
</evidence>
<sequence>ENRIPPEKSIRNEVGFVTEAFRNMVRRLRDHIKTEFELKLLRQQAEYKALLMQINPHFIFNTLELLTSLSMQKRTDDTVHVIESLGKMMRYSLKVNHDTISLTEELTYLNYYTSILQIRFRERLEINMIKEGKLDDLQVIKFILQPLVENAVKYGFQHRNGAAVRIGIRREGMQLALSVADNGPGIPPEIIQRLQAESASVQLDHVLNNETSQIGLRNVLIRCRLYYGALFSFNIESYYGQGTTITLILPAQEGNPDVSSIDRG</sequence>
<feature type="domain" description="Histidine kinase" evidence="8">
    <location>
        <begin position="143"/>
        <end position="253"/>
    </location>
</feature>
<evidence type="ECO:0000259" key="8">
    <source>
        <dbReference type="PROSITE" id="PS50109"/>
    </source>
</evidence>
<dbReference type="Pfam" id="PF02518">
    <property type="entry name" value="HATPase_c"/>
    <property type="match status" value="1"/>
</dbReference>
<keyword evidence="7" id="KW-0902">Two-component regulatory system</keyword>
<evidence type="ECO:0000256" key="2">
    <source>
        <dbReference type="ARBA" id="ARBA00012438"/>
    </source>
</evidence>
<accession>A0ABS7CE55</accession>
<keyword evidence="10" id="KW-1185">Reference proteome</keyword>
<evidence type="ECO:0000256" key="3">
    <source>
        <dbReference type="ARBA" id="ARBA00022679"/>
    </source>
</evidence>
<dbReference type="PANTHER" id="PTHR34220:SF7">
    <property type="entry name" value="SENSOR HISTIDINE KINASE YPDA"/>
    <property type="match status" value="1"/>
</dbReference>
<dbReference type="InterPro" id="IPR005467">
    <property type="entry name" value="His_kinase_dom"/>
</dbReference>
<dbReference type="GO" id="GO:0016301">
    <property type="term" value="F:kinase activity"/>
    <property type="evidence" value="ECO:0007669"/>
    <property type="project" value="UniProtKB-KW"/>
</dbReference>
<proteinExistence type="predicted"/>
<dbReference type="Pfam" id="PF06580">
    <property type="entry name" value="His_kinase"/>
    <property type="match status" value="1"/>
</dbReference>
<dbReference type="EMBL" id="JAHZIK010001528">
    <property type="protein sequence ID" value="MBW7459202.1"/>
    <property type="molecule type" value="Genomic_DNA"/>
</dbReference>
<name>A0ABS7CE55_9BACL</name>
<reference evidence="9 10" key="1">
    <citation type="submission" date="2021-07" db="EMBL/GenBank/DDBJ databases">
        <title>Paenibacillus radiodurans sp. nov., isolated from the southeastern edge of Tengger Desert.</title>
        <authorList>
            <person name="Zhang G."/>
        </authorList>
    </citation>
    <scope>NUCLEOTIDE SEQUENCE [LARGE SCALE GENOMIC DNA]</scope>
    <source>
        <strain evidence="9 10">CCM 7311</strain>
    </source>
</reference>
<gene>
    <name evidence="9" type="ORF">K0U00_34640</name>
</gene>
<dbReference type="PANTHER" id="PTHR34220">
    <property type="entry name" value="SENSOR HISTIDINE KINASE YPDA"/>
    <property type="match status" value="1"/>
</dbReference>
<evidence type="ECO:0000313" key="9">
    <source>
        <dbReference type="EMBL" id="MBW7459202.1"/>
    </source>
</evidence>
<evidence type="ECO:0000256" key="1">
    <source>
        <dbReference type="ARBA" id="ARBA00000085"/>
    </source>
</evidence>
<keyword evidence="5 9" id="KW-0418">Kinase</keyword>
<evidence type="ECO:0000256" key="6">
    <source>
        <dbReference type="ARBA" id="ARBA00022840"/>
    </source>
</evidence>
<comment type="catalytic activity">
    <reaction evidence="1">
        <text>ATP + protein L-histidine = ADP + protein N-phospho-L-histidine.</text>
        <dbReference type="EC" id="2.7.13.3"/>
    </reaction>
</comment>
<dbReference type="PRINTS" id="PR00344">
    <property type="entry name" value="BCTRLSENSOR"/>
</dbReference>